<keyword evidence="4" id="KW-1185">Reference proteome</keyword>
<dbReference type="InterPro" id="IPR036273">
    <property type="entry name" value="CRAL/TRIO_N_dom_sf"/>
</dbReference>
<evidence type="ECO:0000259" key="2">
    <source>
        <dbReference type="PROSITE" id="PS50191"/>
    </source>
</evidence>
<dbReference type="PANTHER" id="PTHR45932">
    <property type="entry name" value="PATELLIN-1"/>
    <property type="match status" value="1"/>
</dbReference>
<evidence type="ECO:0000256" key="1">
    <source>
        <dbReference type="SAM" id="MobiDB-lite"/>
    </source>
</evidence>
<dbReference type="InterPro" id="IPR044834">
    <property type="entry name" value="PATL"/>
</dbReference>
<comment type="caution">
    <text evidence="3">The sequence shown here is derived from an EMBL/GenBank/DDBJ whole genome shotgun (WGS) entry which is preliminary data.</text>
</comment>
<dbReference type="PROSITE" id="PS50191">
    <property type="entry name" value="CRAL_TRIO"/>
    <property type="match status" value="1"/>
</dbReference>
<proteinExistence type="predicted"/>
<dbReference type="AlphaFoldDB" id="A0A328D9M7"/>
<dbReference type="InterPro" id="IPR036865">
    <property type="entry name" value="CRAL-TRIO_dom_sf"/>
</dbReference>
<dbReference type="Gene3D" id="3.40.525.10">
    <property type="entry name" value="CRAL-TRIO lipid binding domain"/>
    <property type="match status" value="1"/>
</dbReference>
<feature type="domain" description="CRAL-TRIO" evidence="2">
    <location>
        <begin position="196"/>
        <end position="356"/>
    </location>
</feature>
<dbReference type="Pfam" id="PF25099">
    <property type="entry name" value="GOLD_PATL1_C"/>
    <property type="match status" value="1"/>
</dbReference>
<dbReference type="GO" id="GO:0008289">
    <property type="term" value="F:lipid binding"/>
    <property type="evidence" value="ECO:0007669"/>
    <property type="project" value="InterPro"/>
</dbReference>
<dbReference type="Pfam" id="PF00650">
    <property type="entry name" value="CRAL_TRIO"/>
    <property type="match status" value="1"/>
</dbReference>
<evidence type="ECO:0000313" key="3">
    <source>
        <dbReference type="EMBL" id="RAL42184.1"/>
    </source>
</evidence>
<dbReference type="CDD" id="cd00170">
    <property type="entry name" value="SEC14"/>
    <property type="match status" value="1"/>
</dbReference>
<gene>
    <name evidence="3" type="ORF">DM860_011967</name>
</gene>
<sequence>MHTSLRCLSDQKSIFDLTTNDVTTMPEKRVFLIPSFDNEDDTSSSNSIAISDDDLDVGPESSPYDARTTSSCPNAEGREETKLSVKMALLDLRCRVEDAILSKYLVYNKKKAVFSKADVENQRDISLWGVPLLPSRGHEGTDVILAKFLKSRDFKAAEAFKALQKALRWRTKHRVRDILGDKNIVPEGDSLLHADGKDKDGRPVCYQTLGNFKDLNQDVWGTSHEERRDSLTRWRIQCLEKGIRLLDFKPGGPNSIILVTDLRNSPGIAMKEVRWITKNLLRLLHDNYPGLIYKNVLINVPIWFATLHALNLRVIQQRSKNKFIFVRSTRVTDTLLKYIPPEELKAHYGGLRRDKDNEFSPSDKVLEATLKPNITTCIRIPVKEGEMTITWDLMVVGYEVAYREEFVPDDDCSYGVLLQREKKMESLVRNCFHVREPGEIVITIHNLTSKKKMAFYRYHTKPSVPIYMLTKCSF</sequence>
<dbReference type="SUPFAM" id="SSF46938">
    <property type="entry name" value="CRAL/TRIO N-terminal domain"/>
    <property type="match status" value="1"/>
</dbReference>
<evidence type="ECO:0000313" key="4">
    <source>
        <dbReference type="Proteomes" id="UP000249390"/>
    </source>
</evidence>
<name>A0A328D9M7_9ASTE</name>
<dbReference type="SUPFAM" id="SSF52087">
    <property type="entry name" value="CRAL/TRIO domain"/>
    <property type="match status" value="1"/>
</dbReference>
<feature type="region of interest" description="Disordered" evidence="1">
    <location>
        <begin position="36"/>
        <end position="77"/>
    </location>
</feature>
<dbReference type="InterPro" id="IPR001251">
    <property type="entry name" value="CRAL-TRIO_dom"/>
</dbReference>
<organism evidence="3 4">
    <name type="scientific">Cuscuta australis</name>
    <dbReference type="NCBI Taxonomy" id="267555"/>
    <lineage>
        <taxon>Eukaryota</taxon>
        <taxon>Viridiplantae</taxon>
        <taxon>Streptophyta</taxon>
        <taxon>Embryophyta</taxon>
        <taxon>Tracheophyta</taxon>
        <taxon>Spermatophyta</taxon>
        <taxon>Magnoliopsida</taxon>
        <taxon>eudicotyledons</taxon>
        <taxon>Gunneridae</taxon>
        <taxon>Pentapetalae</taxon>
        <taxon>asterids</taxon>
        <taxon>lamiids</taxon>
        <taxon>Solanales</taxon>
        <taxon>Convolvulaceae</taxon>
        <taxon>Cuscuteae</taxon>
        <taxon>Cuscuta</taxon>
        <taxon>Cuscuta subgen. Grammica</taxon>
        <taxon>Cuscuta sect. Cleistogrammica</taxon>
    </lineage>
</organism>
<reference evidence="3 4" key="1">
    <citation type="submission" date="2018-06" db="EMBL/GenBank/DDBJ databases">
        <title>The Genome of Cuscuta australis (Dodder) Provides Insight into the Evolution of Plant Parasitism.</title>
        <authorList>
            <person name="Liu H."/>
        </authorList>
    </citation>
    <scope>NUCLEOTIDE SEQUENCE [LARGE SCALE GENOMIC DNA]</scope>
    <source>
        <strain evidence="4">cv. Yunnan</strain>
        <tissue evidence="3">Vines</tissue>
    </source>
</reference>
<dbReference type="SMART" id="SM00516">
    <property type="entry name" value="SEC14"/>
    <property type="match status" value="1"/>
</dbReference>
<accession>A0A328D9M7</accession>
<dbReference type="InterPro" id="IPR056794">
    <property type="entry name" value="PATL1-6_C_GOLD"/>
</dbReference>
<dbReference type="Proteomes" id="UP000249390">
    <property type="component" value="Unassembled WGS sequence"/>
</dbReference>
<protein>
    <recommendedName>
        <fullName evidence="2">CRAL-TRIO domain-containing protein</fullName>
    </recommendedName>
</protein>
<dbReference type="PANTHER" id="PTHR45932:SF3">
    <property type="entry name" value="PATELLIN-4-LIKE"/>
    <property type="match status" value="1"/>
</dbReference>
<dbReference type="EMBL" id="NQVE01000175">
    <property type="protein sequence ID" value="RAL42184.1"/>
    <property type="molecule type" value="Genomic_DNA"/>
</dbReference>